<evidence type="ECO:0000256" key="3">
    <source>
        <dbReference type="PROSITE-ProRule" id="PRU01248"/>
    </source>
</evidence>
<evidence type="ECO:0000256" key="2">
    <source>
        <dbReference type="ARBA" id="ARBA00023125"/>
    </source>
</evidence>
<evidence type="ECO:0000313" key="7">
    <source>
        <dbReference type="Proteomes" id="UP001145145"/>
    </source>
</evidence>
<feature type="compositionally biased region" description="Polar residues" evidence="4">
    <location>
        <begin position="210"/>
        <end position="227"/>
    </location>
</feature>
<dbReference type="InterPro" id="IPR004107">
    <property type="entry name" value="Integrase_SAM-like_N"/>
</dbReference>
<sequence>MTEKVYFTVKETDVKDFKTYLYERENAETTISKYSTDLRCFLKFLGNSREVDKARLLAYKEWLIERYAVSSVNSMLAALNQFLEFCGYAQLKVNRSSFQVTPSPEPKPFRETPPLSPEEGRQPEVAQQPERQVEQQLEPELEQLVQKPEQEQQPTMAQARTLPEIQQIKARQKPSTTTKHHSATSHRQTIRITTPKKSKPTKHQEEAAGQKTTMTLLPTSSPEELSY</sequence>
<comment type="caution">
    <text evidence="6">The sequence shown here is derived from an EMBL/GenBank/DDBJ whole genome shotgun (WGS) entry which is preliminary data.</text>
</comment>
<dbReference type="EMBL" id="BSBO01000010">
    <property type="protein sequence ID" value="GLG04098.1"/>
    <property type="molecule type" value="Genomic_DNA"/>
</dbReference>
<evidence type="ECO:0000313" key="6">
    <source>
        <dbReference type="EMBL" id="GLG04098.1"/>
    </source>
</evidence>
<protein>
    <recommendedName>
        <fullName evidence="5">Core-binding (CB) domain-containing protein</fullName>
    </recommendedName>
</protein>
<proteinExistence type="inferred from homology"/>
<dbReference type="InterPro" id="IPR044068">
    <property type="entry name" value="CB"/>
</dbReference>
<dbReference type="Proteomes" id="UP001145145">
    <property type="component" value="Unassembled WGS sequence"/>
</dbReference>
<dbReference type="SUPFAM" id="SSF56349">
    <property type="entry name" value="DNA breaking-rejoining enzymes"/>
    <property type="match status" value="1"/>
</dbReference>
<dbReference type="AlphaFoldDB" id="A0A9W6C549"/>
<dbReference type="InterPro" id="IPR010998">
    <property type="entry name" value="Integrase_recombinase_N"/>
</dbReference>
<accession>A0A9W6C549</accession>
<feature type="domain" description="Core-binding (CB)" evidence="5">
    <location>
        <begin position="8"/>
        <end position="87"/>
    </location>
</feature>
<dbReference type="GO" id="GO:0015074">
    <property type="term" value="P:DNA integration"/>
    <property type="evidence" value="ECO:0007669"/>
    <property type="project" value="InterPro"/>
</dbReference>
<reference evidence="6 7" key="1">
    <citation type="journal article" date="2023" name="Int. J. Syst. Evol. Microbiol.">
        <title>Sellimonas catena sp. nov., isolated from human faeces.</title>
        <authorList>
            <person name="Hisatomi A."/>
            <person name="Ohkuma M."/>
            <person name="Sakamoto M."/>
        </authorList>
    </citation>
    <scope>NUCLEOTIDE SEQUENCE [LARGE SCALE GENOMIC DNA]</scope>
    <source>
        <strain evidence="6 7">12EGH17</strain>
    </source>
</reference>
<dbReference type="Pfam" id="PF02899">
    <property type="entry name" value="Phage_int_SAM_1"/>
    <property type="match status" value="1"/>
</dbReference>
<keyword evidence="2 3" id="KW-0238">DNA-binding</keyword>
<evidence type="ECO:0000256" key="1">
    <source>
        <dbReference type="ARBA" id="ARBA00008857"/>
    </source>
</evidence>
<dbReference type="GO" id="GO:0003677">
    <property type="term" value="F:DNA binding"/>
    <property type="evidence" value="ECO:0007669"/>
    <property type="project" value="UniProtKB-UniRule"/>
</dbReference>
<gene>
    <name evidence="6" type="ORF">Selli1_12720</name>
</gene>
<organism evidence="6 7">
    <name type="scientific">Sellimonas catena</name>
    <dbReference type="NCBI Taxonomy" id="2994035"/>
    <lineage>
        <taxon>Bacteria</taxon>
        <taxon>Bacillati</taxon>
        <taxon>Bacillota</taxon>
        <taxon>Clostridia</taxon>
        <taxon>Lachnospirales</taxon>
        <taxon>Lachnospiraceae</taxon>
        <taxon>Sellimonas</taxon>
    </lineage>
</organism>
<evidence type="ECO:0000259" key="5">
    <source>
        <dbReference type="PROSITE" id="PS51900"/>
    </source>
</evidence>
<feature type="compositionally biased region" description="Low complexity" evidence="4">
    <location>
        <begin position="123"/>
        <end position="154"/>
    </location>
</feature>
<dbReference type="Gene3D" id="1.10.150.130">
    <property type="match status" value="1"/>
</dbReference>
<evidence type="ECO:0000256" key="4">
    <source>
        <dbReference type="SAM" id="MobiDB-lite"/>
    </source>
</evidence>
<name>A0A9W6C549_9FIRM</name>
<dbReference type="PROSITE" id="PS51900">
    <property type="entry name" value="CB"/>
    <property type="match status" value="1"/>
</dbReference>
<dbReference type="RefSeq" id="WP_281872526.1">
    <property type="nucleotide sequence ID" value="NZ_BSBO01000010.1"/>
</dbReference>
<keyword evidence="7" id="KW-1185">Reference proteome</keyword>
<feature type="region of interest" description="Disordered" evidence="4">
    <location>
        <begin position="98"/>
        <end position="227"/>
    </location>
</feature>
<dbReference type="InterPro" id="IPR011010">
    <property type="entry name" value="DNA_brk_join_enz"/>
</dbReference>
<comment type="similarity">
    <text evidence="1">Belongs to the 'phage' integrase family.</text>
</comment>